<dbReference type="PANTHER" id="PTHR23171">
    <property type="entry name" value="GDOWN1"/>
    <property type="match status" value="1"/>
</dbReference>
<feature type="region of interest" description="Disordered" evidence="1">
    <location>
        <begin position="92"/>
        <end position="118"/>
    </location>
</feature>
<organism evidence="2">
    <name type="scientific">Menopon gallinae</name>
    <name type="common">poultry shaft louse</name>
    <dbReference type="NCBI Taxonomy" id="328185"/>
    <lineage>
        <taxon>Eukaryota</taxon>
        <taxon>Metazoa</taxon>
        <taxon>Ecdysozoa</taxon>
        <taxon>Arthropoda</taxon>
        <taxon>Hexapoda</taxon>
        <taxon>Insecta</taxon>
        <taxon>Pterygota</taxon>
        <taxon>Neoptera</taxon>
        <taxon>Paraneoptera</taxon>
        <taxon>Psocodea</taxon>
        <taxon>Troctomorpha</taxon>
        <taxon>Phthiraptera</taxon>
        <taxon>Amblycera</taxon>
        <taxon>Menoponidae</taxon>
        <taxon>Menopon</taxon>
    </lineage>
</organism>
<dbReference type="GO" id="GO:0003711">
    <property type="term" value="F:transcription elongation factor activity"/>
    <property type="evidence" value="ECO:0007669"/>
    <property type="project" value="InterPro"/>
</dbReference>
<dbReference type="Pfam" id="PF15328">
    <property type="entry name" value="GCOM2"/>
    <property type="match status" value="1"/>
</dbReference>
<evidence type="ECO:0000256" key="1">
    <source>
        <dbReference type="SAM" id="MobiDB-lite"/>
    </source>
</evidence>
<dbReference type="InterPro" id="IPR026213">
    <property type="entry name" value="GRINL1"/>
</dbReference>
<gene>
    <name evidence="2" type="ORF">PYX00_003391</name>
</gene>
<dbReference type="InterPro" id="IPR051375">
    <property type="entry name" value="Tuftelin_GRINL1A/MYZAP/CCD68"/>
</dbReference>
<evidence type="ECO:0000313" key="2">
    <source>
        <dbReference type="EMBL" id="KAL0275579.1"/>
    </source>
</evidence>
<dbReference type="GO" id="GO:0035556">
    <property type="term" value="P:intracellular signal transduction"/>
    <property type="evidence" value="ECO:0007669"/>
    <property type="project" value="TreeGrafter"/>
</dbReference>
<dbReference type="PANTHER" id="PTHR23171:SF13">
    <property type="entry name" value="DNA-DIRECTED RNA POLYMERASE II SUBUNIT GRINL1A"/>
    <property type="match status" value="1"/>
</dbReference>
<feature type="compositionally biased region" description="Acidic residues" evidence="1">
    <location>
        <begin position="279"/>
        <end position="290"/>
    </location>
</feature>
<name>A0AAW2I044_9NEOP</name>
<dbReference type="AlphaFoldDB" id="A0AAW2I044"/>
<dbReference type="EMBL" id="JARGDH010000002">
    <property type="protein sequence ID" value="KAL0275579.1"/>
    <property type="molecule type" value="Genomic_DNA"/>
</dbReference>
<accession>A0AAW2I044</accession>
<dbReference type="GO" id="GO:0005634">
    <property type="term" value="C:nucleus"/>
    <property type="evidence" value="ECO:0007669"/>
    <property type="project" value="InterPro"/>
</dbReference>
<comment type="caution">
    <text evidence="2">The sequence shown here is derived from an EMBL/GenBank/DDBJ whole genome shotgun (WGS) entry which is preliminary data.</text>
</comment>
<reference evidence="2" key="1">
    <citation type="journal article" date="2024" name="Gigascience">
        <title>Chromosome-level genome of the poultry shaft louse Menopon gallinae provides insight into the host-switching and adaptive evolution of parasitic lice.</title>
        <authorList>
            <person name="Xu Y."/>
            <person name="Ma L."/>
            <person name="Liu S."/>
            <person name="Liang Y."/>
            <person name="Liu Q."/>
            <person name="He Z."/>
            <person name="Tian L."/>
            <person name="Duan Y."/>
            <person name="Cai W."/>
            <person name="Li H."/>
            <person name="Song F."/>
        </authorList>
    </citation>
    <scope>NUCLEOTIDE SEQUENCE</scope>
    <source>
        <strain evidence="2">Cailab_2023a</strain>
    </source>
</reference>
<sequence>MRKQKSSILSHDDRKKSQGYIELKKMTEAELNEVIQRQEKLLSNKSFIMKLPDKGGKILAFKAEVESEIDRRRKEFDSACSMMEKLNINSPLPEDIEWNKGGSSETKKELDSDDDSDVDVDPLKLIATHSGTVQTARKKKEIPPEPSLITESDLKEISYEVQVCEKYGNVVPQKERFKPNQLKNNDKDKFIVSAENVKKRLGDKWEVTEATPPVSIYKDTKMISLSESLKLQREQAEKLKEIEKQHATERLLRNTNIKMGDTLPVKNITEYRTPRDIFEETENESEDEARDEEKGGVVFYNLIDDTPEPT</sequence>
<dbReference type="GO" id="GO:0006368">
    <property type="term" value="P:transcription elongation by RNA polymerase II"/>
    <property type="evidence" value="ECO:0007669"/>
    <property type="project" value="InterPro"/>
</dbReference>
<protein>
    <submittedName>
        <fullName evidence="2">Uncharacterized protein</fullName>
    </submittedName>
</protein>
<feature type="region of interest" description="Disordered" evidence="1">
    <location>
        <begin position="275"/>
        <end position="310"/>
    </location>
</feature>
<dbReference type="PRINTS" id="PR02085">
    <property type="entry name" value="POLR2GRINL1"/>
</dbReference>
<proteinExistence type="predicted"/>